<dbReference type="InterPro" id="IPR020719">
    <property type="entry name" value="RNA3'_term_phos_cycl-like_CS"/>
</dbReference>
<dbReference type="InterPro" id="IPR013791">
    <property type="entry name" value="RNA3'-term_phos_cycl_insert"/>
</dbReference>
<dbReference type="InterPro" id="IPR000228">
    <property type="entry name" value="RNA3'_term_phos_cyc"/>
</dbReference>
<dbReference type="InterPro" id="IPR001452">
    <property type="entry name" value="SH3_domain"/>
</dbReference>
<feature type="compositionally biased region" description="Pro residues" evidence="6">
    <location>
        <begin position="218"/>
        <end position="240"/>
    </location>
</feature>
<dbReference type="Gene3D" id="3.30.360.20">
    <property type="entry name" value="RNA 3'-terminal phosphate cyclase, insert domain"/>
    <property type="match status" value="1"/>
</dbReference>
<dbReference type="SUPFAM" id="SSF55205">
    <property type="entry name" value="EPT/RTPC-like"/>
    <property type="match status" value="1"/>
</dbReference>
<dbReference type="Pfam" id="PF05189">
    <property type="entry name" value="RTC_insert"/>
    <property type="match status" value="1"/>
</dbReference>
<gene>
    <name evidence="10" type="ORF">SCF082_LOCUS36569</name>
</gene>
<dbReference type="Pfam" id="PF07653">
    <property type="entry name" value="SH3_2"/>
    <property type="match status" value="1"/>
</dbReference>
<feature type="region of interest" description="Disordered" evidence="6">
    <location>
        <begin position="201"/>
        <end position="250"/>
    </location>
</feature>
<dbReference type="PANTHER" id="PTHR11096:SF1">
    <property type="entry name" value="RNA 3'-TERMINAL PHOSPHATE CYCLASE-LIKE PROTEIN"/>
    <property type="match status" value="1"/>
</dbReference>
<feature type="compositionally biased region" description="Low complexity" evidence="6">
    <location>
        <begin position="201"/>
        <end position="217"/>
    </location>
</feature>
<accession>A0ABP0PIM7</accession>
<evidence type="ECO:0000313" key="10">
    <source>
        <dbReference type="EMBL" id="CAK9075498.1"/>
    </source>
</evidence>
<keyword evidence="3" id="KW-0728">SH3 domain</keyword>
<protein>
    <submittedName>
        <fullName evidence="10">Probable RNA 3'-terminal phosphate cyclase-like protein</fullName>
    </submittedName>
</protein>
<sequence length="626" mass="69046">MLHIIFGAEQLLRKPVRTSAFLGETPSGNLLETSVSGADVSSARLLCRSKDQPLGPGVVACTQDGWLQREDELQESVRGRFKLRQKLRQLSALKRATLRCTIPDLPKPSTSDGFDLGDETFGTHASFKTDSPILQGFSGTFEHCLSFEAGEEFKVLRWSKAGWWWAQRGVDNQQGWVYSAQMRPKMCTSCHEKVQNLPTPAQEQEMAEAEAAVVPEVEPWPPLPPTEDTPVWPPLPPGEPPKSSKAPREPENLLEGDYAQTLTFRNDGKVVPTGGEMNDHVLRQCEYYFNYQQWIDGQNAGSKKKTGKARLRLDGEERVEQKLQAAVREERRQRVQFGAQGTAREDKGSGTLINVSAMEEQGRVRQQLLDLQARVASSEARQKTVESCDTFRTATLPLLAKFGIEEQLSFKILKRGAPPLGGGEVIFSCPIVKAIQPIELLNEGKVKRVRGVAYTTKVSPQFAARMVDAARGVLNDFLPDVWVYTDHCKGEACGNSPGYGISLVAETIARSLKSADACASISEEEEMSPESVGTHAAQRLLAEIDLDGVVDTAHQSLVLYFLSLGEETKPSRLRLSRLSPSAAQMLRHIRDFLGVVFQIREDHGDSGSVVLSCIGAGITNTARRTF</sequence>
<proteinExistence type="inferred from homology"/>
<dbReference type="EMBL" id="CAXAMM010036224">
    <property type="protein sequence ID" value="CAK9075498.1"/>
    <property type="molecule type" value="Genomic_DNA"/>
</dbReference>
<comment type="similarity">
    <text evidence="2">Belongs to the RNA 3'-terminal cyclase family. Type 2 subfamily.</text>
</comment>
<evidence type="ECO:0000259" key="9">
    <source>
        <dbReference type="Pfam" id="PF07653"/>
    </source>
</evidence>
<dbReference type="Gene3D" id="2.30.30.40">
    <property type="entry name" value="SH3 Domains"/>
    <property type="match status" value="1"/>
</dbReference>
<keyword evidence="11" id="KW-1185">Reference proteome</keyword>
<dbReference type="PANTHER" id="PTHR11096">
    <property type="entry name" value="RNA 3' TERMINAL PHOSPHATE CYCLASE"/>
    <property type="match status" value="1"/>
</dbReference>
<dbReference type="InterPro" id="IPR036553">
    <property type="entry name" value="RPTC_insert"/>
</dbReference>
<dbReference type="Proteomes" id="UP001642464">
    <property type="component" value="Unassembled WGS sequence"/>
</dbReference>
<dbReference type="PROSITE" id="PS01287">
    <property type="entry name" value="RTC"/>
    <property type="match status" value="1"/>
</dbReference>
<evidence type="ECO:0000256" key="5">
    <source>
        <dbReference type="ARBA" id="ARBA00023242"/>
    </source>
</evidence>
<name>A0ABP0PIM7_9DINO</name>
<keyword evidence="5" id="KW-0539">Nucleus</keyword>
<feature type="domain" description="RNA 3'-terminal phosphate cyclase" evidence="7">
    <location>
        <begin position="387"/>
        <end position="599"/>
    </location>
</feature>
<evidence type="ECO:0000313" key="11">
    <source>
        <dbReference type="Proteomes" id="UP001642464"/>
    </source>
</evidence>
<dbReference type="InterPro" id="IPR036028">
    <property type="entry name" value="SH3-like_dom_sf"/>
</dbReference>
<feature type="domain" description="SH3" evidence="9">
    <location>
        <begin position="145"/>
        <end position="184"/>
    </location>
</feature>
<dbReference type="Pfam" id="PF01137">
    <property type="entry name" value="RTC"/>
    <property type="match status" value="1"/>
</dbReference>
<comment type="subcellular location">
    <subcellularLocation>
        <location evidence="1">Nucleus</location>
        <location evidence="1">Nucleolus</location>
    </subcellularLocation>
</comment>
<organism evidence="10 11">
    <name type="scientific">Durusdinium trenchii</name>
    <dbReference type="NCBI Taxonomy" id="1381693"/>
    <lineage>
        <taxon>Eukaryota</taxon>
        <taxon>Sar</taxon>
        <taxon>Alveolata</taxon>
        <taxon>Dinophyceae</taxon>
        <taxon>Suessiales</taxon>
        <taxon>Symbiodiniaceae</taxon>
        <taxon>Durusdinium</taxon>
    </lineage>
</organism>
<evidence type="ECO:0000256" key="4">
    <source>
        <dbReference type="ARBA" id="ARBA00022517"/>
    </source>
</evidence>
<feature type="domain" description="RNA 3'-terminal phosphate cyclase insert" evidence="8">
    <location>
        <begin position="442"/>
        <end position="544"/>
    </location>
</feature>
<evidence type="ECO:0000256" key="6">
    <source>
        <dbReference type="SAM" id="MobiDB-lite"/>
    </source>
</evidence>
<evidence type="ECO:0000256" key="1">
    <source>
        <dbReference type="ARBA" id="ARBA00004604"/>
    </source>
</evidence>
<dbReference type="SUPFAM" id="SSF50044">
    <property type="entry name" value="SH3-domain"/>
    <property type="match status" value="1"/>
</dbReference>
<evidence type="ECO:0000259" key="7">
    <source>
        <dbReference type="Pfam" id="PF01137"/>
    </source>
</evidence>
<evidence type="ECO:0000256" key="2">
    <source>
        <dbReference type="ARBA" id="ARBA00007089"/>
    </source>
</evidence>
<evidence type="ECO:0000256" key="3">
    <source>
        <dbReference type="ARBA" id="ARBA00022443"/>
    </source>
</evidence>
<evidence type="ECO:0000259" key="8">
    <source>
        <dbReference type="Pfam" id="PF05189"/>
    </source>
</evidence>
<reference evidence="10 11" key="1">
    <citation type="submission" date="2024-02" db="EMBL/GenBank/DDBJ databases">
        <authorList>
            <person name="Chen Y."/>
            <person name="Shah S."/>
            <person name="Dougan E. K."/>
            <person name="Thang M."/>
            <person name="Chan C."/>
        </authorList>
    </citation>
    <scope>NUCLEOTIDE SEQUENCE [LARGE SCALE GENOMIC DNA]</scope>
</reference>
<dbReference type="InterPro" id="IPR013792">
    <property type="entry name" value="RNA3'P_cycl/enolpyr_Trfase_a/b"/>
</dbReference>
<comment type="caution">
    <text evidence="10">The sequence shown here is derived from an EMBL/GenBank/DDBJ whole genome shotgun (WGS) entry which is preliminary data.</text>
</comment>
<dbReference type="NCBIfam" id="TIGR03400">
    <property type="entry name" value="18S_RNA_Rcl1p"/>
    <property type="match status" value="1"/>
</dbReference>
<dbReference type="InterPro" id="IPR016443">
    <property type="entry name" value="RNA3'_term_phos_cyc_type_2"/>
</dbReference>
<keyword evidence="4" id="KW-0690">Ribosome biogenesis</keyword>
<dbReference type="InterPro" id="IPR023797">
    <property type="entry name" value="RNA3'_phos_cyclase_dom"/>
</dbReference>